<proteinExistence type="predicted"/>
<gene>
    <name evidence="2" type="ORF">CYLTODRAFT_365681</name>
</gene>
<dbReference type="AlphaFoldDB" id="A0A0D7BVC2"/>
<dbReference type="Pfam" id="PF01026">
    <property type="entry name" value="TatD_DNase"/>
    <property type="match status" value="1"/>
</dbReference>
<evidence type="ECO:0000256" key="1">
    <source>
        <dbReference type="SAM" id="MobiDB-lite"/>
    </source>
</evidence>
<accession>A0A0D7BVC2</accession>
<dbReference type="SUPFAM" id="SSF51556">
    <property type="entry name" value="Metallo-dependent hydrolases"/>
    <property type="match status" value="1"/>
</dbReference>
<dbReference type="Proteomes" id="UP000054007">
    <property type="component" value="Unassembled WGS sequence"/>
</dbReference>
<keyword evidence="3" id="KW-1185">Reference proteome</keyword>
<dbReference type="PANTHER" id="PTHR47345:SF1">
    <property type="entry name" value="CUT9-INTERACTING PROTEIN SCN1"/>
    <property type="match status" value="1"/>
</dbReference>
<feature type="region of interest" description="Disordered" evidence="1">
    <location>
        <begin position="335"/>
        <end position="356"/>
    </location>
</feature>
<feature type="non-terminal residue" evidence="2">
    <location>
        <position position="356"/>
    </location>
</feature>
<evidence type="ECO:0000313" key="3">
    <source>
        <dbReference type="Proteomes" id="UP000054007"/>
    </source>
</evidence>
<evidence type="ECO:0000313" key="2">
    <source>
        <dbReference type="EMBL" id="KIY73576.1"/>
    </source>
</evidence>
<reference evidence="2 3" key="1">
    <citation type="journal article" date="2015" name="Fungal Genet. Biol.">
        <title>Evolution of novel wood decay mechanisms in Agaricales revealed by the genome sequences of Fistulina hepatica and Cylindrobasidium torrendii.</title>
        <authorList>
            <person name="Floudas D."/>
            <person name="Held B.W."/>
            <person name="Riley R."/>
            <person name="Nagy L.G."/>
            <person name="Koehler G."/>
            <person name="Ransdell A.S."/>
            <person name="Younus H."/>
            <person name="Chow J."/>
            <person name="Chiniquy J."/>
            <person name="Lipzen A."/>
            <person name="Tritt A."/>
            <person name="Sun H."/>
            <person name="Haridas S."/>
            <person name="LaButti K."/>
            <person name="Ohm R.A."/>
            <person name="Kues U."/>
            <person name="Blanchette R.A."/>
            <person name="Grigoriev I.V."/>
            <person name="Minto R.E."/>
            <person name="Hibbett D.S."/>
        </authorList>
    </citation>
    <scope>NUCLEOTIDE SEQUENCE [LARGE SCALE GENOMIC DNA]</scope>
    <source>
        <strain evidence="2 3">FP15055 ss-10</strain>
    </source>
</reference>
<dbReference type="InterPro" id="IPR032466">
    <property type="entry name" value="Metal_Hydrolase"/>
</dbReference>
<name>A0A0D7BVC2_9AGAR</name>
<dbReference type="InterPro" id="IPR001130">
    <property type="entry name" value="TatD-like"/>
</dbReference>
<dbReference type="GO" id="GO:0016788">
    <property type="term" value="F:hydrolase activity, acting on ester bonds"/>
    <property type="evidence" value="ECO:0007669"/>
    <property type="project" value="InterPro"/>
</dbReference>
<dbReference type="PANTHER" id="PTHR47345">
    <property type="entry name" value="CUT9-INTERACTING PROTEIN SCN1"/>
    <property type="match status" value="1"/>
</dbReference>
<protein>
    <submittedName>
        <fullName evidence="2">TatD DNase family Scn1</fullName>
    </submittedName>
</protein>
<organism evidence="2 3">
    <name type="scientific">Cylindrobasidium torrendii FP15055 ss-10</name>
    <dbReference type="NCBI Taxonomy" id="1314674"/>
    <lineage>
        <taxon>Eukaryota</taxon>
        <taxon>Fungi</taxon>
        <taxon>Dikarya</taxon>
        <taxon>Basidiomycota</taxon>
        <taxon>Agaricomycotina</taxon>
        <taxon>Agaricomycetes</taxon>
        <taxon>Agaricomycetidae</taxon>
        <taxon>Agaricales</taxon>
        <taxon>Marasmiineae</taxon>
        <taxon>Physalacriaceae</taxon>
        <taxon>Cylindrobasidium</taxon>
    </lineage>
</organism>
<dbReference type="InterPro" id="IPR053044">
    <property type="entry name" value="Metallo-hydrolase/TatD-type"/>
</dbReference>
<dbReference type="OrthoDB" id="413993at2759"/>
<dbReference type="Gene3D" id="3.20.20.140">
    <property type="entry name" value="Metal-dependent hydrolases"/>
    <property type="match status" value="1"/>
</dbReference>
<sequence>MVSSIGWNCCPNSRRQALKPQLPDDTVLRHITDVHCHPTDAAIITDASLQALKINICAMSTRTSDQSLVKDLARRLPENVIPCFGYHPWFTHFVTLQGGVSKNIHYSSLFPSGAPDFPELLDVFPEPRTLSDVLSEVRQSLLEFPQAMLGEVGIDRIFRVPYDYDASPRKLSPFVVPLDHQLAILEAQIDLAVELKRNISLHSVKAPLPTKELLDSMQKKYGDRWNQISIDLHSCGLSPDMWLDIQKHHPNAFLSLSTVINSRSPNHIALIKACEDDRLLVESDYNDIDACTPKTWEMVQIIAETKGWALEQVWEEAVEEKNWGAVRKLERNWQRFAAGNHRGPPQKQATKKKASN</sequence>
<dbReference type="STRING" id="1314674.A0A0D7BVC2"/>
<dbReference type="EMBL" id="KN880435">
    <property type="protein sequence ID" value="KIY73576.1"/>
    <property type="molecule type" value="Genomic_DNA"/>
</dbReference>